<feature type="compositionally biased region" description="Pro residues" evidence="5">
    <location>
        <begin position="1"/>
        <end position="16"/>
    </location>
</feature>
<evidence type="ECO:0000313" key="8">
    <source>
        <dbReference type="Proteomes" id="UP001368500"/>
    </source>
</evidence>
<dbReference type="Proteomes" id="UP001368500">
    <property type="component" value="Unassembled WGS sequence"/>
</dbReference>
<proteinExistence type="predicted"/>
<feature type="region of interest" description="Disordered" evidence="5">
    <location>
        <begin position="141"/>
        <end position="161"/>
    </location>
</feature>
<dbReference type="SUPFAM" id="SSF50022">
    <property type="entry name" value="ISP domain"/>
    <property type="match status" value="1"/>
</dbReference>
<feature type="domain" description="Rieske" evidence="6">
    <location>
        <begin position="28"/>
        <end position="137"/>
    </location>
</feature>
<gene>
    <name evidence="7" type="ORF">AACH11_02515</name>
</gene>
<sequence>MSTPPMGPTSPPPRPSLPADGQGPSPSPQPVRLCDSPALEERGLAHGFDLLLWGQPARAFVLRFDGRVVGYVNRCAHVPVEMDWQPGRFLDLERRWIICSIHGAAYEPADGLCVGGPCRGRRLIALQLDEREGGVYWYPSRDLRPAGPPPSAAVAGTSEKP</sequence>
<evidence type="ECO:0000256" key="4">
    <source>
        <dbReference type="ARBA" id="ARBA00023014"/>
    </source>
</evidence>
<dbReference type="Gene3D" id="2.102.10.10">
    <property type="entry name" value="Rieske [2Fe-2S] iron-sulphur domain"/>
    <property type="match status" value="1"/>
</dbReference>
<accession>A0ABU9B765</accession>
<name>A0ABU9B765_9BURK</name>
<protein>
    <submittedName>
        <fullName evidence="7">Rieske 2Fe-2S domain-containing protein</fullName>
    </submittedName>
</protein>
<dbReference type="InterPro" id="IPR036922">
    <property type="entry name" value="Rieske_2Fe-2S_sf"/>
</dbReference>
<dbReference type="PROSITE" id="PS51296">
    <property type="entry name" value="RIESKE"/>
    <property type="match status" value="1"/>
</dbReference>
<feature type="compositionally biased region" description="Low complexity" evidence="5">
    <location>
        <begin position="152"/>
        <end position="161"/>
    </location>
</feature>
<evidence type="ECO:0000256" key="2">
    <source>
        <dbReference type="ARBA" id="ARBA00022723"/>
    </source>
</evidence>
<evidence type="ECO:0000259" key="6">
    <source>
        <dbReference type="PROSITE" id="PS51296"/>
    </source>
</evidence>
<organism evidence="7 8">
    <name type="scientific">Pseudaquabacterium rugosum</name>
    <dbReference type="NCBI Taxonomy" id="2984194"/>
    <lineage>
        <taxon>Bacteria</taxon>
        <taxon>Pseudomonadati</taxon>
        <taxon>Pseudomonadota</taxon>
        <taxon>Betaproteobacteria</taxon>
        <taxon>Burkholderiales</taxon>
        <taxon>Sphaerotilaceae</taxon>
        <taxon>Pseudaquabacterium</taxon>
    </lineage>
</organism>
<reference evidence="7 8" key="1">
    <citation type="submission" date="2024-04" db="EMBL/GenBank/DDBJ databases">
        <title>Novel species of the genus Ideonella isolated from streams.</title>
        <authorList>
            <person name="Lu H."/>
        </authorList>
    </citation>
    <scope>NUCLEOTIDE SEQUENCE [LARGE SCALE GENOMIC DNA]</scope>
    <source>
        <strain evidence="7 8">BYS139W</strain>
    </source>
</reference>
<evidence type="ECO:0000256" key="1">
    <source>
        <dbReference type="ARBA" id="ARBA00022714"/>
    </source>
</evidence>
<evidence type="ECO:0000256" key="3">
    <source>
        <dbReference type="ARBA" id="ARBA00023004"/>
    </source>
</evidence>
<keyword evidence="1" id="KW-0001">2Fe-2S</keyword>
<dbReference type="PANTHER" id="PTHR40261:SF1">
    <property type="entry name" value="RIESKE DOMAIN-CONTAINING PROTEIN"/>
    <property type="match status" value="1"/>
</dbReference>
<dbReference type="RefSeq" id="WP_341372611.1">
    <property type="nucleotide sequence ID" value="NZ_JBBUTF010000002.1"/>
</dbReference>
<comment type="caution">
    <text evidence="7">The sequence shown here is derived from an EMBL/GenBank/DDBJ whole genome shotgun (WGS) entry which is preliminary data.</text>
</comment>
<keyword evidence="2" id="KW-0479">Metal-binding</keyword>
<dbReference type="EMBL" id="JBBUTF010000002">
    <property type="protein sequence ID" value="MEK8024842.1"/>
    <property type="molecule type" value="Genomic_DNA"/>
</dbReference>
<dbReference type="InterPro" id="IPR017941">
    <property type="entry name" value="Rieske_2Fe-2S"/>
</dbReference>
<evidence type="ECO:0000313" key="7">
    <source>
        <dbReference type="EMBL" id="MEK8024842.1"/>
    </source>
</evidence>
<feature type="region of interest" description="Disordered" evidence="5">
    <location>
        <begin position="1"/>
        <end position="32"/>
    </location>
</feature>
<keyword evidence="4" id="KW-0411">Iron-sulfur</keyword>
<keyword evidence="8" id="KW-1185">Reference proteome</keyword>
<evidence type="ECO:0000256" key="5">
    <source>
        <dbReference type="SAM" id="MobiDB-lite"/>
    </source>
</evidence>
<keyword evidence="3" id="KW-0408">Iron</keyword>
<dbReference type="PANTHER" id="PTHR40261">
    <property type="match status" value="1"/>
</dbReference>
<dbReference type="Pfam" id="PF00355">
    <property type="entry name" value="Rieske"/>
    <property type="match status" value="1"/>
</dbReference>